<evidence type="ECO:0000256" key="2">
    <source>
        <dbReference type="ARBA" id="ARBA00004141"/>
    </source>
</evidence>
<organism evidence="14 15">
    <name type="scientific">Phytohabitans flavus</name>
    <dbReference type="NCBI Taxonomy" id="1076124"/>
    <lineage>
        <taxon>Bacteria</taxon>
        <taxon>Bacillati</taxon>
        <taxon>Actinomycetota</taxon>
        <taxon>Actinomycetes</taxon>
        <taxon>Micromonosporales</taxon>
        <taxon>Micromonosporaceae</taxon>
    </lineage>
</organism>
<dbReference type="EC" id="2.7.13.3" evidence="4"/>
<dbReference type="PANTHER" id="PTHR45436:SF15">
    <property type="entry name" value="SENSOR HISTIDINE KINASE CUSS"/>
    <property type="match status" value="1"/>
</dbReference>
<proteinExistence type="predicted"/>
<feature type="transmembrane region" description="Helical" evidence="12">
    <location>
        <begin position="12"/>
        <end position="35"/>
    </location>
</feature>
<evidence type="ECO:0000256" key="4">
    <source>
        <dbReference type="ARBA" id="ARBA00012438"/>
    </source>
</evidence>
<dbReference type="SMART" id="SM00304">
    <property type="entry name" value="HAMP"/>
    <property type="match status" value="1"/>
</dbReference>
<dbReference type="Pfam" id="PF00512">
    <property type="entry name" value="HisKA"/>
    <property type="match status" value="1"/>
</dbReference>
<keyword evidence="9 12" id="KW-1133">Transmembrane helix</keyword>
<evidence type="ECO:0000256" key="6">
    <source>
        <dbReference type="ARBA" id="ARBA00022679"/>
    </source>
</evidence>
<evidence type="ECO:0000256" key="12">
    <source>
        <dbReference type="SAM" id="Phobius"/>
    </source>
</evidence>
<evidence type="ECO:0000256" key="10">
    <source>
        <dbReference type="ARBA" id="ARBA00023012"/>
    </source>
</evidence>
<dbReference type="PROSITE" id="PS50885">
    <property type="entry name" value="HAMP"/>
    <property type="match status" value="1"/>
</dbReference>
<dbReference type="InterPro" id="IPR036097">
    <property type="entry name" value="HisK_dim/P_sf"/>
</dbReference>
<dbReference type="Pfam" id="PF00672">
    <property type="entry name" value="HAMP"/>
    <property type="match status" value="1"/>
</dbReference>
<name>A0A6F8XMT1_9ACTN</name>
<dbReference type="InterPro" id="IPR050428">
    <property type="entry name" value="TCS_sensor_his_kinase"/>
</dbReference>
<keyword evidence="10" id="KW-0902">Two-component regulatory system</keyword>
<protein>
    <recommendedName>
        <fullName evidence="4">histidine kinase</fullName>
        <ecNumber evidence="4">2.7.13.3</ecNumber>
    </recommendedName>
</protein>
<evidence type="ECO:0000256" key="5">
    <source>
        <dbReference type="ARBA" id="ARBA00022553"/>
    </source>
</evidence>
<dbReference type="Gene3D" id="6.10.340.10">
    <property type="match status" value="1"/>
</dbReference>
<dbReference type="SUPFAM" id="SSF47384">
    <property type="entry name" value="Homodimeric domain of signal transducing histidine kinase"/>
    <property type="match status" value="1"/>
</dbReference>
<gene>
    <name evidence="14" type="ORF">Pflav_015090</name>
</gene>
<keyword evidence="7 12" id="KW-0812">Transmembrane</keyword>
<evidence type="ECO:0000256" key="7">
    <source>
        <dbReference type="ARBA" id="ARBA00022692"/>
    </source>
</evidence>
<dbReference type="CDD" id="cd06225">
    <property type="entry name" value="HAMP"/>
    <property type="match status" value="1"/>
</dbReference>
<dbReference type="PROSITE" id="PS51257">
    <property type="entry name" value="PROKAR_LIPOPROTEIN"/>
    <property type="match status" value="1"/>
</dbReference>
<feature type="domain" description="HAMP" evidence="13">
    <location>
        <begin position="160"/>
        <end position="213"/>
    </location>
</feature>
<keyword evidence="11 12" id="KW-0472">Membrane</keyword>
<evidence type="ECO:0000256" key="1">
    <source>
        <dbReference type="ARBA" id="ARBA00000085"/>
    </source>
</evidence>
<keyword evidence="6" id="KW-0808">Transferase</keyword>
<comment type="subcellular location">
    <subcellularLocation>
        <location evidence="3">Cell membrane</location>
    </subcellularLocation>
    <subcellularLocation>
        <location evidence="2">Membrane</location>
        <topology evidence="2">Multi-pass membrane protein</topology>
    </subcellularLocation>
</comment>
<evidence type="ECO:0000313" key="14">
    <source>
        <dbReference type="EMBL" id="BCB75099.1"/>
    </source>
</evidence>
<sequence>MTTPRLTIRVRLTLLYAGLFVACGAIIVVITYALVASLPVGSPTVPAEQMKQFRAYAACMRAHGIDMSDPDLDGSMTVGGRLEHVTKAEMTADPAYLRAQEACGQELPSRSPCPMECKEAAQEGARYQRETTLAHLLRYSLITLAASTLLAVLAGWVVAGRVLRPVHKITAAALAASEHDLSARVALHGPRDELHVLANTFDTMLSRLQAAFESQRRFIANAGHELRTPLTFMRTTIDVVLAKPSPTPGELRAWHRTSGR</sequence>
<dbReference type="CDD" id="cd00082">
    <property type="entry name" value="HisKA"/>
    <property type="match status" value="1"/>
</dbReference>
<keyword evidence="8" id="KW-0418">Kinase</keyword>
<comment type="catalytic activity">
    <reaction evidence="1">
        <text>ATP + protein L-histidine = ADP + protein N-phospho-L-histidine.</text>
        <dbReference type="EC" id="2.7.13.3"/>
    </reaction>
</comment>
<reference evidence="14 15" key="2">
    <citation type="submission" date="2020-03" db="EMBL/GenBank/DDBJ databases">
        <authorList>
            <person name="Ichikawa N."/>
            <person name="Kimura A."/>
            <person name="Kitahashi Y."/>
            <person name="Uohara A."/>
        </authorList>
    </citation>
    <scope>NUCLEOTIDE SEQUENCE [LARGE SCALE GENOMIC DNA]</scope>
    <source>
        <strain evidence="14 15">NBRC 107702</strain>
    </source>
</reference>
<keyword evidence="15" id="KW-1185">Reference proteome</keyword>
<dbReference type="InterPro" id="IPR003661">
    <property type="entry name" value="HisK_dim/P_dom"/>
</dbReference>
<dbReference type="Gene3D" id="1.10.287.130">
    <property type="match status" value="1"/>
</dbReference>
<keyword evidence="5" id="KW-0597">Phosphoprotein</keyword>
<dbReference type="KEGG" id="pfla:Pflav_015090"/>
<dbReference type="EMBL" id="AP022870">
    <property type="protein sequence ID" value="BCB75099.1"/>
    <property type="molecule type" value="Genomic_DNA"/>
</dbReference>
<dbReference type="PANTHER" id="PTHR45436">
    <property type="entry name" value="SENSOR HISTIDINE KINASE YKOH"/>
    <property type="match status" value="1"/>
</dbReference>
<reference evidence="14 15" key="1">
    <citation type="submission" date="2020-03" db="EMBL/GenBank/DDBJ databases">
        <title>Whole genome shotgun sequence of Phytohabitans flavus NBRC 107702.</title>
        <authorList>
            <person name="Komaki H."/>
            <person name="Tamura T."/>
        </authorList>
    </citation>
    <scope>NUCLEOTIDE SEQUENCE [LARGE SCALE GENOMIC DNA]</scope>
    <source>
        <strain evidence="14 15">NBRC 107702</strain>
    </source>
</reference>
<dbReference type="Proteomes" id="UP000502508">
    <property type="component" value="Chromosome"/>
</dbReference>
<dbReference type="GO" id="GO:0005886">
    <property type="term" value="C:plasma membrane"/>
    <property type="evidence" value="ECO:0007669"/>
    <property type="project" value="UniProtKB-SubCell"/>
</dbReference>
<accession>A0A6F8XMT1</accession>
<dbReference type="AlphaFoldDB" id="A0A6F8XMT1"/>
<feature type="transmembrane region" description="Helical" evidence="12">
    <location>
        <begin position="136"/>
        <end position="159"/>
    </location>
</feature>
<evidence type="ECO:0000256" key="8">
    <source>
        <dbReference type="ARBA" id="ARBA00022777"/>
    </source>
</evidence>
<evidence type="ECO:0000256" key="3">
    <source>
        <dbReference type="ARBA" id="ARBA00004236"/>
    </source>
</evidence>
<evidence type="ECO:0000256" key="9">
    <source>
        <dbReference type="ARBA" id="ARBA00022989"/>
    </source>
</evidence>
<dbReference type="GO" id="GO:0000155">
    <property type="term" value="F:phosphorelay sensor kinase activity"/>
    <property type="evidence" value="ECO:0007669"/>
    <property type="project" value="InterPro"/>
</dbReference>
<evidence type="ECO:0000313" key="15">
    <source>
        <dbReference type="Proteomes" id="UP000502508"/>
    </source>
</evidence>
<dbReference type="InterPro" id="IPR003660">
    <property type="entry name" value="HAMP_dom"/>
</dbReference>
<dbReference type="SUPFAM" id="SSF158472">
    <property type="entry name" value="HAMP domain-like"/>
    <property type="match status" value="1"/>
</dbReference>
<evidence type="ECO:0000259" key="13">
    <source>
        <dbReference type="PROSITE" id="PS50885"/>
    </source>
</evidence>
<dbReference type="RefSeq" id="WP_173034690.1">
    <property type="nucleotide sequence ID" value="NZ_AP022870.1"/>
</dbReference>
<evidence type="ECO:0000256" key="11">
    <source>
        <dbReference type="ARBA" id="ARBA00023136"/>
    </source>
</evidence>